<keyword evidence="5" id="KW-1185">Reference proteome</keyword>
<gene>
    <name evidence="4" type="ORF">JL107_01140</name>
</gene>
<evidence type="ECO:0000259" key="2">
    <source>
        <dbReference type="Pfam" id="PF01368"/>
    </source>
</evidence>
<evidence type="ECO:0000256" key="1">
    <source>
        <dbReference type="SAM" id="MobiDB-lite"/>
    </source>
</evidence>
<protein>
    <submittedName>
        <fullName evidence="4">DHH family phosphoesterase</fullName>
    </submittedName>
</protein>
<feature type="region of interest" description="Disordered" evidence="1">
    <location>
        <begin position="1"/>
        <end position="25"/>
    </location>
</feature>
<organism evidence="4 5">
    <name type="scientific">Nakamurella flavida</name>
    <dbReference type="NCBI Taxonomy" id="363630"/>
    <lineage>
        <taxon>Bacteria</taxon>
        <taxon>Bacillati</taxon>
        <taxon>Actinomycetota</taxon>
        <taxon>Actinomycetes</taxon>
        <taxon>Nakamurellales</taxon>
        <taxon>Nakamurellaceae</taxon>
        <taxon>Nakamurella</taxon>
    </lineage>
</organism>
<dbReference type="InterPro" id="IPR003156">
    <property type="entry name" value="DHHA1_dom"/>
</dbReference>
<evidence type="ECO:0000313" key="5">
    <source>
        <dbReference type="Proteomes" id="UP000663801"/>
    </source>
</evidence>
<dbReference type="Proteomes" id="UP000663801">
    <property type="component" value="Unassembled WGS sequence"/>
</dbReference>
<dbReference type="InterPro" id="IPR038763">
    <property type="entry name" value="DHH_sf"/>
</dbReference>
<feature type="domain" description="DHHA1" evidence="3">
    <location>
        <begin position="266"/>
        <end position="331"/>
    </location>
</feature>
<feature type="domain" description="DDH" evidence="2">
    <location>
        <begin position="44"/>
        <end position="185"/>
    </location>
</feature>
<comment type="caution">
    <text evidence="4">The sequence shown here is derived from an EMBL/GenBank/DDBJ whole genome shotgun (WGS) entry which is preliminary data.</text>
</comment>
<dbReference type="InterPro" id="IPR001667">
    <property type="entry name" value="DDH_dom"/>
</dbReference>
<dbReference type="Gene3D" id="3.90.1640.10">
    <property type="entry name" value="inorganic pyrophosphatase (n-terminal core)"/>
    <property type="match status" value="1"/>
</dbReference>
<dbReference type="InterPro" id="IPR051319">
    <property type="entry name" value="Oligoribo/pAp-PDE_c-di-AMP_PDE"/>
</dbReference>
<dbReference type="PANTHER" id="PTHR47618">
    <property type="entry name" value="BIFUNCTIONAL OLIGORIBONUCLEASE AND PAP PHOSPHATASE NRNA"/>
    <property type="match status" value="1"/>
</dbReference>
<dbReference type="Gene3D" id="3.10.310.30">
    <property type="match status" value="1"/>
</dbReference>
<accession>A0A938YKN5</accession>
<dbReference type="PANTHER" id="PTHR47618:SF1">
    <property type="entry name" value="BIFUNCTIONAL OLIGORIBONUCLEASE AND PAP PHOSPHATASE NRNA"/>
    <property type="match status" value="1"/>
</dbReference>
<evidence type="ECO:0000259" key="3">
    <source>
        <dbReference type="Pfam" id="PF02272"/>
    </source>
</evidence>
<dbReference type="AlphaFoldDB" id="A0A938YKN5"/>
<reference evidence="4" key="1">
    <citation type="submission" date="2021-01" db="EMBL/GenBank/DDBJ databases">
        <title>KCTC 19127 draft genome.</title>
        <authorList>
            <person name="An D."/>
        </authorList>
    </citation>
    <scope>NUCLEOTIDE SEQUENCE</scope>
    <source>
        <strain evidence="4">KCTC 19127</strain>
    </source>
</reference>
<dbReference type="EMBL" id="JAERWL010000002">
    <property type="protein sequence ID" value="MBM9475039.1"/>
    <property type="molecule type" value="Genomic_DNA"/>
</dbReference>
<sequence>MRGPHTRRSAGPDSTRRGLRPVVPAVPHSDLDRAVDLLATASSVVLLAHVNPDADALGSALALGLGLRRRGVQVWVSFGEPRAVPESLRELPGQHLVVAAADLPPQPDLLVTLDVGSTDRLGSTAALLSTARTSLVVDHHASNTRFGQHHLIDTDAEATVVLVTRLLDGLGIGIDRDIAANLYAGLATDTVAFRFASASAHLLAARLLDAGVCPAELMRPITDTHPFGWLGMLSTVLGRAELDRAAAHGAGLVHLAIESRDWAHLRQEELDPVIDILRTSKEAAVAAVAKQTAPGEWQVSLRSRDGIDVAAVAGSLGGGGHPRAAGFTHHGEPAAAFAAITEILDR</sequence>
<dbReference type="GO" id="GO:0003676">
    <property type="term" value="F:nucleic acid binding"/>
    <property type="evidence" value="ECO:0007669"/>
    <property type="project" value="InterPro"/>
</dbReference>
<evidence type="ECO:0000313" key="4">
    <source>
        <dbReference type="EMBL" id="MBM9475039.1"/>
    </source>
</evidence>
<dbReference type="Pfam" id="PF01368">
    <property type="entry name" value="DHH"/>
    <property type="match status" value="1"/>
</dbReference>
<dbReference type="Pfam" id="PF02272">
    <property type="entry name" value="DHHA1"/>
    <property type="match status" value="1"/>
</dbReference>
<dbReference type="SUPFAM" id="SSF64182">
    <property type="entry name" value="DHH phosphoesterases"/>
    <property type="match status" value="1"/>
</dbReference>
<proteinExistence type="predicted"/>
<name>A0A938YKN5_9ACTN</name>